<evidence type="ECO:0008006" key="5">
    <source>
        <dbReference type="Google" id="ProtNLM"/>
    </source>
</evidence>
<gene>
    <name evidence="3" type="ORF">Aco03nite_007580</name>
</gene>
<dbReference type="EMBL" id="BOMG01000014">
    <property type="protein sequence ID" value="GID52354.1"/>
    <property type="molecule type" value="Genomic_DNA"/>
</dbReference>
<evidence type="ECO:0000256" key="2">
    <source>
        <dbReference type="SAM" id="SignalP"/>
    </source>
</evidence>
<feature type="compositionally biased region" description="Gly residues" evidence="1">
    <location>
        <begin position="115"/>
        <end position="128"/>
    </location>
</feature>
<dbReference type="PROSITE" id="PS51257">
    <property type="entry name" value="PROKAR_LIPOPROTEIN"/>
    <property type="match status" value="1"/>
</dbReference>
<name>A0ABQ3X1F2_9ACTN</name>
<dbReference type="RefSeq" id="WP_203793153.1">
    <property type="nucleotide sequence ID" value="NZ_BAAAQE010000054.1"/>
</dbReference>
<feature type="compositionally biased region" description="Gly residues" evidence="1">
    <location>
        <begin position="154"/>
        <end position="171"/>
    </location>
</feature>
<reference evidence="3 4" key="1">
    <citation type="submission" date="2021-01" db="EMBL/GenBank/DDBJ databases">
        <title>Whole genome shotgun sequence of Actinoplanes couchii NBRC 106145.</title>
        <authorList>
            <person name="Komaki H."/>
            <person name="Tamura T."/>
        </authorList>
    </citation>
    <scope>NUCLEOTIDE SEQUENCE [LARGE SCALE GENOMIC DNA]</scope>
    <source>
        <strain evidence="3 4">NBRC 106145</strain>
    </source>
</reference>
<sequence length="215" mass="20337">MPVISSKAHRGAVAVFAVSVALLFTAACGGTDETSTDSDSATGQNGGGNNAFAAYISCLNENGVTITMPSGGPGGGMGNGGARPSGGPDGARPSGAPDGNGARPSGQPRPSGSAGQRGGGGFPGGGGFSKPDGVDEATWAKAQEACASVRPSMGAGGGQRGGGGNSGGGGANAAYQNCLKENGVTDTANLDTSDATVKKATETCAVLKPTASAAS</sequence>
<feature type="signal peptide" evidence="2">
    <location>
        <begin position="1"/>
        <end position="26"/>
    </location>
</feature>
<feature type="compositionally biased region" description="Gly residues" evidence="1">
    <location>
        <begin position="71"/>
        <end position="89"/>
    </location>
</feature>
<protein>
    <recommendedName>
        <fullName evidence="5">PT repeat-containing protein</fullName>
    </recommendedName>
</protein>
<proteinExistence type="predicted"/>
<feature type="chain" id="PRO_5045866706" description="PT repeat-containing protein" evidence="2">
    <location>
        <begin position="27"/>
        <end position="215"/>
    </location>
</feature>
<dbReference type="Proteomes" id="UP000612282">
    <property type="component" value="Unassembled WGS sequence"/>
</dbReference>
<keyword evidence="2" id="KW-0732">Signal</keyword>
<feature type="compositionally biased region" description="Low complexity" evidence="1">
    <location>
        <begin position="90"/>
        <end position="99"/>
    </location>
</feature>
<evidence type="ECO:0000313" key="3">
    <source>
        <dbReference type="EMBL" id="GID52354.1"/>
    </source>
</evidence>
<feature type="region of interest" description="Disordered" evidence="1">
    <location>
        <begin position="67"/>
        <end position="174"/>
    </location>
</feature>
<keyword evidence="4" id="KW-1185">Reference proteome</keyword>
<comment type="caution">
    <text evidence="3">The sequence shown here is derived from an EMBL/GenBank/DDBJ whole genome shotgun (WGS) entry which is preliminary data.</text>
</comment>
<evidence type="ECO:0000256" key="1">
    <source>
        <dbReference type="SAM" id="MobiDB-lite"/>
    </source>
</evidence>
<organism evidence="3 4">
    <name type="scientific">Actinoplanes couchii</name>
    <dbReference type="NCBI Taxonomy" id="403638"/>
    <lineage>
        <taxon>Bacteria</taxon>
        <taxon>Bacillati</taxon>
        <taxon>Actinomycetota</taxon>
        <taxon>Actinomycetes</taxon>
        <taxon>Micromonosporales</taxon>
        <taxon>Micromonosporaceae</taxon>
        <taxon>Actinoplanes</taxon>
    </lineage>
</organism>
<evidence type="ECO:0000313" key="4">
    <source>
        <dbReference type="Proteomes" id="UP000612282"/>
    </source>
</evidence>
<accession>A0ABQ3X1F2</accession>